<dbReference type="InterPro" id="IPR058324">
    <property type="entry name" value="DUF8011"/>
</dbReference>
<protein>
    <submittedName>
        <fullName evidence="2">Uncharacterized protein</fullName>
    </submittedName>
</protein>
<dbReference type="EMBL" id="WOYG01000001">
    <property type="protein sequence ID" value="NLV09539.1"/>
    <property type="molecule type" value="Genomic_DNA"/>
</dbReference>
<dbReference type="Pfam" id="PF26041">
    <property type="entry name" value="DUF8011"/>
    <property type="match status" value="1"/>
</dbReference>
<evidence type="ECO:0000313" key="3">
    <source>
        <dbReference type="Proteomes" id="UP000608662"/>
    </source>
</evidence>
<dbReference type="RefSeq" id="WP_170093380.1">
    <property type="nucleotide sequence ID" value="NZ_WOYG01000001.1"/>
</dbReference>
<organism evidence="2 3">
    <name type="scientific">Halomicrobium mukohataei</name>
    <dbReference type="NCBI Taxonomy" id="57705"/>
    <lineage>
        <taxon>Archaea</taxon>
        <taxon>Methanobacteriati</taxon>
        <taxon>Methanobacteriota</taxon>
        <taxon>Stenosarchaea group</taxon>
        <taxon>Halobacteria</taxon>
        <taxon>Halobacteriales</taxon>
        <taxon>Haloarculaceae</taxon>
        <taxon>Halomicrobium</taxon>
    </lineage>
</organism>
<gene>
    <name evidence="2" type="ORF">GOC74_06315</name>
</gene>
<feature type="transmembrane region" description="Helical" evidence="1">
    <location>
        <begin position="45"/>
        <end position="62"/>
    </location>
</feature>
<feature type="transmembrane region" description="Helical" evidence="1">
    <location>
        <begin position="74"/>
        <end position="96"/>
    </location>
</feature>
<keyword evidence="1" id="KW-1133">Transmembrane helix</keyword>
<keyword evidence="1" id="KW-0472">Membrane</keyword>
<evidence type="ECO:0000256" key="1">
    <source>
        <dbReference type="SAM" id="Phobius"/>
    </source>
</evidence>
<comment type="caution">
    <text evidence="2">The sequence shown here is derived from an EMBL/GenBank/DDBJ whole genome shotgun (WGS) entry which is preliminary data.</text>
</comment>
<dbReference type="AlphaFoldDB" id="A0A847U957"/>
<accession>A0A847U957</accession>
<sequence length="97" mass="10690">MNTVRRILFREPDGRRKGVLFSLFSVVCLLSWAYFGIVLDGPHNMLFLGIAFAFTGVAESLPSTRQRSAGVLRIVGLGVLIVFLGLLILAPEVIWAE</sequence>
<name>A0A847U957_9EURY</name>
<evidence type="ECO:0000313" key="2">
    <source>
        <dbReference type="EMBL" id="NLV09539.1"/>
    </source>
</evidence>
<reference evidence="2" key="1">
    <citation type="submission" date="2019-12" db="EMBL/GenBank/DDBJ databases">
        <title>Whole-genome sequence of Halomicrobium mukohataei pws1.</title>
        <authorList>
            <person name="Verma D.K."/>
            <person name="Gopal K."/>
            <person name="Prasad E.S."/>
        </authorList>
    </citation>
    <scope>NUCLEOTIDE SEQUENCE</scope>
    <source>
        <strain evidence="2">Pws1</strain>
    </source>
</reference>
<proteinExistence type="predicted"/>
<keyword evidence="1" id="KW-0812">Transmembrane</keyword>
<dbReference type="Proteomes" id="UP000608662">
    <property type="component" value="Unassembled WGS sequence"/>
</dbReference>
<feature type="transmembrane region" description="Helical" evidence="1">
    <location>
        <begin position="20"/>
        <end position="39"/>
    </location>
</feature>